<accession>A0ABY7HB94</accession>
<name>A0ABY7HB94_9BACT</name>
<sequence>MAESALSELVVWNDHPSGIFPEGEHFFPADRETLAALVAALRGDLAETHLVPVAELLDDLEEVRPEQRLPLRLTNLRAFLAAHHSRLVEALGHERVTANTLAHGARRIARLRELHAPDVIVDHDVAELARVGAERWKPQVDPCASLPDVLWTASIVDVDARRVRDIPLVVDADITDLVLLAAQCCIPPDATSLAAPWLEGLDWVSLSMSEEDDESDLPDDVVRVRPAINTDTVELLAFADVRGVPEAASLARGGALLRVHMVTSELDD</sequence>
<dbReference type="RefSeq" id="WP_269038874.1">
    <property type="nucleotide sequence ID" value="NZ_CP114040.1"/>
</dbReference>
<dbReference type="Proteomes" id="UP001164459">
    <property type="component" value="Chromosome"/>
</dbReference>
<protein>
    <submittedName>
        <fullName evidence="1">Uncharacterized protein</fullName>
    </submittedName>
</protein>
<reference evidence="1" key="1">
    <citation type="submission" date="2022-11" db="EMBL/GenBank/DDBJ databases">
        <title>Minimal conservation of predation-associated metabolite biosynthetic gene clusters underscores biosynthetic potential of Myxococcota including descriptions for ten novel species: Archangium lansinium sp. nov., Myxococcus landrumus sp. nov., Nannocystis bai.</title>
        <authorList>
            <person name="Ahearne A."/>
            <person name="Stevens C."/>
            <person name="Dowd S."/>
        </authorList>
    </citation>
    <scope>NUCLEOTIDE SEQUENCE</scope>
    <source>
        <strain evidence="1">Fl3</strain>
    </source>
</reference>
<gene>
    <name evidence="1" type="ORF">O0S08_10200</name>
</gene>
<proteinExistence type="predicted"/>
<evidence type="ECO:0000313" key="1">
    <source>
        <dbReference type="EMBL" id="WAS96517.1"/>
    </source>
</evidence>
<keyword evidence="2" id="KW-1185">Reference proteome</keyword>
<organism evidence="1 2">
    <name type="scientific">Nannocystis punicea</name>
    <dbReference type="NCBI Taxonomy" id="2995304"/>
    <lineage>
        <taxon>Bacteria</taxon>
        <taxon>Pseudomonadati</taxon>
        <taxon>Myxococcota</taxon>
        <taxon>Polyangia</taxon>
        <taxon>Nannocystales</taxon>
        <taxon>Nannocystaceae</taxon>
        <taxon>Nannocystis</taxon>
    </lineage>
</organism>
<dbReference type="EMBL" id="CP114040">
    <property type="protein sequence ID" value="WAS96517.1"/>
    <property type="molecule type" value="Genomic_DNA"/>
</dbReference>
<evidence type="ECO:0000313" key="2">
    <source>
        <dbReference type="Proteomes" id="UP001164459"/>
    </source>
</evidence>